<dbReference type="Proteomes" id="UP001152024">
    <property type="component" value="Unassembled WGS sequence"/>
</dbReference>
<evidence type="ECO:0000259" key="2">
    <source>
        <dbReference type="PROSITE" id="PS50097"/>
    </source>
</evidence>
<evidence type="ECO:0000313" key="3">
    <source>
        <dbReference type="EMBL" id="KAJ4127771.1"/>
    </source>
</evidence>
<feature type="region of interest" description="Disordered" evidence="1">
    <location>
        <begin position="169"/>
        <end position="210"/>
    </location>
</feature>
<feature type="region of interest" description="Disordered" evidence="1">
    <location>
        <begin position="294"/>
        <end position="325"/>
    </location>
</feature>
<feature type="region of interest" description="Disordered" evidence="1">
    <location>
        <begin position="229"/>
        <end position="279"/>
    </location>
</feature>
<accession>A0ABQ8R5M5</accession>
<organism evidence="3 4">
    <name type="scientific">Fusarium equiseti</name>
    <name type="common">Fusarium scirpi</name>
    <dbReference type="NCBI Taxonomy" id="61235"/>
    <lineage>
        <taxon>Eukaryota</taxon>
        <taxon>Fungi</taxon>
        <taxon>Dikarya</taxon>
        <taxon>Ascomycota</taxon>
        <taxon>Pezizomycotina</taxon>
        <taxon>Sordariomycetes</taxon>
        <taxon>Hypocreomycetidae</taxon>
        <taxon>Hypocreales</taxon>
        <taxon>Nectriaceae</taxon>
        <taxon>Fusarium</taxon>
        <taxon>Fusarium incarnatum-equiseti species complex</taxon>
    </lineage>
</organism>
<dbReference type="SUPFAM" id="SSF54695">
    <property type="entry name" value="POZ domain"/>
    <property type="match status" value="1"/>
</dbReference>
<feature type="domain" description="BTB" evidence="2">
    <location>
        <begin position="27"/>
        <end position="94"/>
    </location>
</feature>
<gene>
    <name evidence="3" type="ORF">NW768_008044</name>
</gene>
<dbReference type="InterPro" id="IPR000210">
    <property type="entry name" value="BTB/POZ_dom"/>
</dbReference>
<proteinExistence type="predicted"/>
<feature type="compositionally biased region" description="Pro residues" evidence="1">
    <location>
        <begin position="305"/>
        <end position="321"/>
    </location>
</feature>
<evidence type="ECO:0000313" key="4">
    <source>
        <dbReference type="Proteomes" id="UP001152024"/>
    </source>
</evidence>
<feature type="compositionally biased region" description="Basic residues" evidence="1">
    <location>
        <begin position="257"/>
        <end position="273"/>
    </location>
</feature>
<dbReference type="CDD" id="cd18186">
    <property type="entry name" value="BTB_POZ_ZBTB_KLHL-like"/>
    <property type="match status" value="1"/>
</dbReference>
<dbReference type="PANTHER" id="PTHR47843:SF5">
    <property type="entry name" value="BTB_POZ DOMAIN PROTEIN"/>
    <property type="match status" value="1"/>
</dbReference>
<keyword evidence="4" id="KW-1185">Reference proteome</keyword>
<dbReference type="EMBL" id="JAOQBH010000012">
    <property type="protein sequence ID" value="KAJ4127771.1"/>
    <property type="molecule type" value="Genomic_DNA"/>
</dbReference>
<feature type="compositionally biased region" description="Low complexity" evidence="1">
    <location>
        <begin position="198"/>
        <end position="210"/>
    </location>
</feature>
<dbReference type="InterPro" id="IPR011333">
    <property type="entry name" value="SKP1/BTB/POZ_sf"/>
</dbReference>
<dbReference type="PANTHER" id="PTHR47843">
    <property type="entry name" value="BTB DOMAIN-CONTAINING PROTEIN-RELATED"/>
    <property type="match status" value="1"/>
</dbReference>
<name>A0ABQ8R5M5_FUSEQ</name>
<reference evidence="3" key="1">
    <citation type="submission" date="2022-09" db="EMBL/GenBank/DDBJ databases">
        <title>Fusarium specimens isolated from Avocado Roots.</title>
        <authorList>
            <person name="Stajich J."/>
            <person name="Roper C."/>
            <person name="Heimlech-Rivalta G."/>
        </authorList>
    </citation>
    <scope>NUCLEOTIDE SEQUENCE</scope>
    <source>
        <strain evidence="3">CF00095</strain>
    </source>
</reference>
<protein>
    <recommendedName>
        <fullName evidence="2">BTB domain-containing protein</fullName>
    </recommendedName>
</protein>
<dbReference type="Pfam" id="PF00651">
    <property type="entry name" value="BTB"/>
    <property type="match status" value="1"/>
</dbReference>
<comment type="caution">
    <text evidence="3">The sequence shown here is derived from an EMBL/GenBank/DDBJ whole genome shotgun (WGS) entry which is preliminary data.</text>
</comment>
<dbReference type="PROSITE" id="PS50097">
    <property type="entry name" value="BTB"/>
    <property type="match status" value="1"/>
</dbReference>
<dbReference type="Gene3D" id="3.30.710.10">
    <property type="entry name" value="Potassium Channel Kv1.1, Chain A"/>
    <property type="match status" value="1"/>
</dbReference>
<sequence length="432" mass="46382">MDDASIFPFTGEHGTSMSCLLEEGKYSDLTIECGEDSYAVHKAIVCTRSPFFAACCDGDFKEAKSGMIKLPDDDPVAVKMMIRYLYTGTYARPSTSSATGSNGTYWEQWEVHENEYDAKGKRRLGVMGVVFLGNRTLTKIVETGASSSLFGSSSAATFTFGTKPEASANPFAASTPGASVSTGQPQTSANPPAPVAPVTPQVTAQPQVSVNPPAPAVPATNVFVAQAQAPANPPPASAPVAGPTPAQPQYSHYGNQRGRHNSRNRRGNRHSGKQHGNSTHSLVFGATHVTAVPINQTPGSGQAPAPAPTQVPAPTTAPAPAAPAYLPQRKPDFVLHTKIYALGEKYEIKDLKALALQKFAYEATIYHSYHSFCHGAKEAYTCTVDEDRGMRDVVVDTVLKNRYLLDQWSFQQIVKKTDLGFDLLMRLKRATT</sequence>
<evidence type="ECO:0000256" key="1">
    <source>
        <dbReference type="SAM" id="MobiDB-lite"/>
    </source>
</evidence>
<feature type="compositionally biased region" description="Polar residues" evidence="1">
    <location>
        <begin position="176"/>
        <end position="190"/>
    </location>
</feature>